<dbReference type="InterPro" id="IPR029055">
    <property type="entry name" value="Ntn_hydrolases_N"/>
</dbReference>
<proteinExistence type="inferred from homology"/>
<comment type="similarity">
    <text evidence="1">Belongs to the peptidase C59 family.</text>
</comment>
<name>A0ABZ2Y5Y3_9FIRM</name>
<dbReference type="SUPFAM" id="SSF56235">
    <property type="entry name" value="N-terminal nucleophile aminohydrolases (Ntn hydrolases)"/>
    <property type="match status" value="1"/>
</dbReference>
<dbReference type="Gene3D" id="3.60.60.10">
    <property type="entry name" value="Penicillin V Acylase, Chain A"/>
    <property type="match status" value="1"/>
</dbReference>
<dbReference type="RefSeq" id="WP_341876847.1">
    <property type="nucleotide sequence ID" value="NZ_CP121687.1"/>
</dbReference>
<dbReference type="InterPro" id="IPR052193">
    <property type="entry name" value="Peptidase_C59"/>
</dbReference>
<evidence type="ECO:0000313" key="4">
    <source>
        <dbReference type="EMBL" id="WZL69859.1"/>
    </source>
</evidence>
<evidence type="ECO:0000256" key="2">
    <source>
        <dbReference type="ARBA" id="ARBA00022801"/>
    </source>
</evidence>
<dbReference type="EMBL" id="CP121687">
    <property type="protein sequence ID" value="WZL69859.1"/>
    <property type="molecule type" value="Genomic_DNA"/>
</dbReference>
<dbReference type="PANTHER" id="PTHR35527:SF2">
    <property type="entry name" value="HYDROLASE"/>
    <property type="match status" value="1"/>
</dbReference>
<dbReference type="Proteomes" id="UP001486565">
    <property type="component" value="Chromosome"/>
</dbReference>
<protein>
    <submittedName>
        <fullName evidence="4">Linear amide C-N hydrolase</fullName>
    </submittedName>
</protein>
<dbReference type="Pfam" id="PF02275">
    <property type="entry name" value="CBAH"/>
    <property type="match status" value="1"/>
</dbReference>
<evidence type="ECO:0000313" key="5">
    <source>
        <dbReference type="Proteomes" id="UP001486565"/>
    </source>
</evidence>
<gene>
    <name evidence="4" type="ORF">QBE51_13960</name>
</gene>
<dbReference type="PANTHER" id="PTHR35527">
    <property type="entry name" value="CHOLOYLGLYCINE HYDROLASE"/>
    <property type="match status" value="1"/>
</dbReference>
<evidence type="ECO:0000256" key="1">
    <source>
        <dbReference type="ARBA" id="ARBA00006625"/>
    </source>
</evidence>
<keyword evidence="2 4" id="KW-0378">Hydrolase</keyword>
<evidence type="ECO:0000259" key="3">
    <source>
        <dbReference type="Pfam" id="PF02275"/>
    </source>
</evidence>
<reference evidence="4 5" key="1">
    <citation type="submission" date="2023-03" db="EMBL/GenBank/DDBJ databases">
        <title>Novel Species.</title>
        <authorList>
            <person name="Ma S."/>
        </authorList>
    </citation>
    <scope>NUCLEOTIDE SEQUENCE [LARGE SCALE GENOMIC DNA]</scope>
    <source>
        <strain evidence="4 5">LIND6LT2</strain>
    </source>
</reference>
<organism evidence="4 5">
    <name type="scientific">Defluviitalea saccharophila</name>
    <dbReference type="NCBI Taxonomy" id="879970"/>
    <lineage>
        <taxon>Bacteria</taxon>
        <taxon>Bacillati</taxon>
        <taxon>Bacillota</taxon>
        <taxon>Clostridia</taxon>
        <taxon>Lachnospirales</taxon>
        <taxon>Defluviitaleaceae</taxon>
        <taxon>Defluviitalea</taxon>
    </lineage>
</organism>
<feature type="domain" description="Choloylglycine hydrolase/NAAA C-terminal" evidence="3">
    <location>
        <begin position="94"/>
        <end position="275"/>
    </location>
</feature>
<accession>A0ABZ2Y5Y3</accession>
<dbReference type="InterPro" id="IPR029132">
    <property type="entry name" value="CBAH/NAAA_C"/>
</dbReference>
<dbReference type="GO" id="GO:0016787">
    <property type="term" value="F:hydrolase activity"/>
    <property type="evidence" value="ECO:0007669"/>
    <property type="project" value="UniProtKB-KW"/>
</dbReference>
<keyword evidence="5" id="KW-1185">Reference proteome</keyword>
<sequence>MKGNLKLVILLLCMFLAVLYSYSVRPDDFSTIETLKFPTGEGATDIEKTLSSLTKVQGAENMYMMTYYGDYQEQLEKDSKLLIDLKTGRVKPKCSLISLTADKNNPMFGRNFDFANSGIIITRYQPPNKYESIAFTPSTTIFLPKDFDPERLSMEVKQNALHTAFLSTCGMNEKGLVVALASTASVPTKEEKGLKFVYKTLWLRELLDNAKDVEEAVEITKTLRAFDELNDIQHHMLVADAKGNSVAIEFAKGDWRFFYEENPWQVVTNSALYNRTHEEKEKMCWRYKKASKILEELGGRGDWQDTMRTLKAVTQGQPIDNSSTGTLFSFAADISNRTIYLCTHSEYDKVYKFGFE</sequence>